<feature type="compositionally biased region" description="Low complexity" evidence="1">
    <location>
        <begin position="238"/>
        <end position="247"/>
    </location>
</feature>
<name>A0A0D0A365_9AGAM</name>
<feature type="compositionally biased region" description="Basic and acidic residues" evidence="1">
    <location>
        <begin position="248"/>
        <end position="259"/>
    </location>
</feature>
<feature type="compositionally biased region" description="Polar residues" evidence="1">
    <location>
        <begin position="128"/>
        <end position="145"/>
    </location>
</feature>
<feature type="region of interest" description="Disordered" evidence="1">
    <location>
        <begin position="1"/>
        <end position="23"/>
    </location>
</feature>
<feature type="region of interest" description="Disordered" evidence="1">
    <location>
        <begin position="224"/>
        <end position="259"/>
    </location>
</feature>
<accession>A0A0D0A365</accession>
<reference evidence="3" key="2">
    <citation type="submission" date="2015-01" db="EMBL/GenBank/DDBJ databases">
        <title>Evolutionary Origins and Diversification of the Mycorrhizal Mutualists.</title>
        <authorList>
            <consortium name="DOE Joint Genome Institute"/>
            <consortium name="Mycorrhizal Genomics Consortium"/>
            <person name="Kohler A."/>
            <person name="Kuo A."/>
            <person name="Nagy L.G."/>
            <person name="Floudas D."/>
            <person name="Copeland A."/>
            <person name="Barry K.W."/>
            <person name="Cichocki N."/>
            <person name="Veneault-Fourrey C."/>
            <person name="LaButti K."/>
            <person name="Lindquist E.A."/>
            <person name="Lipzen A."/>
            <person name="Lundell T."/>
            <person name="Morin E."/>
            <person name="Murat C."/>
            <person name="Riley R."/>
            <person name="Ohm R."/>
            <person name="Sun H."/>
            <person name="Tunlid A."/>
            <person name="Henrissat B."/>
            <person name="Grigoriev I.V."/>
            <person name="Hibbett D.S."/>
            <person name="Martin F."/>
        </authorList>
    </citation>
    <scope>NUCLEOTIDE SEQUENCE [LARGE SCALE GENOMIC DNA]</scope>
    <source>
        <strain evidence="3">441</strain>
    </source>
</reference>
<feature type="region of interest" description="Disordered" evidence="1">
    <location>
        <begin position="64"/>
        <end position="180"/>
    </location>
</feature>
<protein>
    <submittedName>
        <fullName evidence="2">Uncharacterized protein</fullName>
    </submittedName>
</protein>
<evidence type="ECO:0000256" key="1">
    <source>
        <dbReference type="SAM" id="MobiDB-lite"/>
    </source>
</evidence>
<gene>
    <name evidence="2" type="ORF">PISMIDRAFT_258258</name>
</gene>
<feature type="compositionally biased region" description="Basic and acidic residues" evidence="1">
    <location>
        <begin position="14"/>
        <end position="23"/>
    </location>
</feature>
<dbReference type="EMBL" id="KN833701">
    <property type="protein sequence ID" value="KIK26478.1"/>
    <property type="molecule type" value="Genomic_DNA"/>
</dbReference>
<dbReference type="Proteomes" id="UP000054018">
    <property type="component" value="Unassembled WGS sequence"/>
</dbReference>
<proteinExistence type="predicted"/>
<dbReference type="HOGENOM" id="CLU_075871_0_0_1"/>
<reference evidence="2 3" key="1">
    <citation type="submission" date="2014-04" db="EMBL/GenBank/DDBJ databases">
        <authorList>
            <consortium name="DOE Joint Genome Institute"/>
            <person name="Kuo A."/>
            <person name="Kohler A."/>
            <person name="Costa M.D."/>
            <person name="Nagy L.G."/>
            <person name="Floudas D."/>
            <person name="Copeland A."/>
            <person name="Barry K.W."/>
            <person name="Cichocki N."/>
            <person name="Veneault-Fourrey C."/>
            <person name="LaButti K."/>
            <person name="Lindquist E.A."/>
            <person name="Lipzen A."/>
            <person name="Lundell T."/>
            <person name="Morin E."/>
            <person name="Murat C."/>
            <person name="Sun H."/>
            <person name="Tunlid A."/>
            <person name="Henrissat B."/>
            <person name="Grigoriev I.V."/>
            <person name="Hibbett D.S."/>
            <person name="Martin F."/>
            <person name="Nordberg H.P."/>
            <person name="Cantor M.N."/>
            <person name="Hua S.X."/>
        </authorList>
    </citation>
    <scope>NUCLEOTIDE SEQUENCE [LARGE SCALE GENOMIC DNA]</scope>
    <source>
        <strain evidence="2 3">441</strain>
    </source>
</reference>
<keyword evidence="3" id="KW-1185">Reference proteome</keyword>
<sequence>MSTASTSKPTIYPEFEKPASPKNDEILRDWLDTETIVNSTPDSSPVTTLSDLADVGPQIDEYHTMPHSLRRVLTPPQEDDEHATRQRSVLFESSLFPPSSPTSPASPYFRQKWLPAQDQPAASGLSRARQSVSSIGSCSTVQTRSAPVKSILTRHDSGISMATAKTRRTKKRSPPSVKFVDPPTVHYDCVRYSSSSYSPPLPTSSPGQQKLNPAEWFIKWWRRKPSPPPRPTISGPYRLSQAASLADSRARSRKPEPGKLKRLWLRVTNAIGATRASSL</sequence>
<feature type="compositionally biased region" description="Low complexity" evidence="1">
    <location>
        <begin position="93"/>
        <end position="107"/>
    </location>
</feature>
<dbReference type="OrthoDB" id="2687712at2759"/>
<organism evidence="2 3">
    <name type="scientific">Pisolithus microcarpus 441</name>
    <dbReference type="NCBI Taxonomy" id="765257"/>
    <lineage>
        <taxon>Eukaryota</taxon>
        <taxon>Fungi</taxon>
        <taxon>Dikarya</taxon>
        <taxon>Basidiomycota</taxon>
        <taxon>Agaricomycotina</taxon>
        <taxon>Agaricomycetes</taxon>
        <taxon>Agaricomycetidae</taxon>
        <taxon>Boletales</taxon>
        <taxon>Sclerodermatineae</taxon>
        <taxon>Pisolithaceae</taxon>
        <taxon>Pisolithus</taxon>
    </lineage>
</organism>
<evidence type="ECO:0000313" key="3">
    <source>
        <dbReference type="Proteomes" id="UP000054018"/>
    </source>
</evidence>
<evidence type="ECO:0000313" key="2">
    <source>
        <dbReference type="EMBL" id="KIK26478.1"/>
    </source>
</evidence>
<dbReference type="AlphaFoldDB" id="A0A0D0A365"/>